<evidence type="ECO:0000256" key="1">
    <source>
        <dbReference type="ARBA" id="ARBA00006499"/>
    </source>
</evidence>
<comment type="caution">
    <text evidence="4">The sequence shown here is derived from an EMBL/GenBank/DDBJ whole genome shotgun (WGS) entry which is preliminary data.</text>
</comment>
<dbReference type="PANTHER" id="PTHR10655">
    <property type="entry name" value="LYSOPHOSPHOLIPASE-RELATED"/>
    <property type="match status" value="1"/>
</dbReference>
<feature type="domain" description="Phospholipase/carboxylesterase/thioesterase" evidence="3">
    <location>
        <begin position="13"/>
        <end position="216"/>
    </location>
</feature>
<organism evidence="4 5">
    <name type="scientific">Pseudoglutamicibacter albus DNF00011</name>
    <dbReference type="NCBI Taxonomy" id="1401063"/>
    <lineage>
        <taxon>Bacteria</taxon>
        <taxon>Bacillati</taxon>
        <taxon>Actinomycetota</taxon>
        <taxon>Actinomycetes</taxon>
        <taxon>Micrococcales</taxon>
        <taxon>Micrococcaceae</taxon>
        <taxon>Pseudoglutamicibacter</taxon>
    </lineage>
</organism>
<sequence length="224" mass="24745">MSEKWEPFVVEHVPEGVNESAPLLVFLHGFGADERDLLPIASMLPGQFAVMSVRAPLALGYGGYAWFPLSSQDLEFNSADYSQVVEDLTHWVAERKKHHESVTLLGFSQGMAMATAVARRDPSAVDALVGLSGFTLEQFKDETGADFFKDQELAAREEKLPMFWGRDPEDPVIPERFIEPTNAWARANTDLTKVNYQGIGHGVGQAEIRHIGEFLTAKVLGAQV</sequence>
<reference evidence="4 5" key="1">
    <citation type="submission" date="2014-07" db="EMBL/GenBank/DDBJ databases">
        <authorList>
            <person name="McCorrison J."/>
            <person name="Sanka R."/>
            <person name="Torralba M."/>
            <person name="Gillis M."/>
            <person name="Haft D.H."/>
            <person name="Methe B."/>
            <person name="Sutton G."/>
            <person name="Nelson K.E."/>
        </authorList>
    </citation>
    <scope>NUCLEOTIDE SEQUENCE [LARGE SCALE GENOMIC DNA]</scope>
    <source>
        <strain evidence="4 5">DNF00011</strain>
    </source>
</reference>
<evidence type="ECO:0000259" key="3">
    <source>
        <dbReference type="Pfam" id="PF02230"/>
    </source>
</evidence>
<dbReference type="Proteomes" id="UP000053528">
    <property type="component" value="Unassembled WGS sequence"/>
</dbReference>
<protein>
    <recommendedName>
        <fullName evidence="3">Phospholipase/carboxylesterase/thioesterase domain-containing protein</fullName>
    </recommendedName>
</protein>
<gene>
    <name evidence="4" type="ORF">HMPREF2128_07940</name>
</gene>
<dbReference type="InterPro" id="IPR003140">
    <property type="entry name" value="PLipase/COase/thioEstase"/>
</dbReference>
<dbReference type="Gene3D" id="3.40.50.1820">
    <property type="entry name" value="alpha/beta hydrolase"/>
    <property type="match status" value="1"/>
</dbReference>
<proteinExistence type="inferred from homology"/>
<dbReference type="GO" id="GO:0016787">
    <property type="term" value="F:hydrolase activity"/>
    <property type="evidence" value="ECO:0007669"/>
    <property type="project" value="UniProtKB-KW"/>
</dbReference>
<evidence type="ECO:0000313" key="4">
    <source>
        <dbReference type="EMBL" id="KGF19900.1"/>
    </source>
</evidence>
<dbReference type="PANTHER" id="PTHR10655:SF17">
    <property type="entry name" value="LYSOPHOSPHOLIPASE-LIKE PROTEIN 1"/>
    <property type="match status" value="1"/>
</dbReference>
<dbReference type="EMBL" id="JRNH01000023">
    <property type="protein sequence ID" value="KGF19900.1"/>
    <property type="molecule type" value="Genomic_DNA"/>
</dbReference>
<dbReference type="AlphaFoldDB" id="A0A095YBS7"/>
<dbReference type="InterPro" id="IPR029058">
    <property type="entry name" value="AB_hydrolase_fold"/>
</dbReference>
<dbReference type="InterPro" id="IPR050565">
    <property type="entry name" value="LYPA1-2/EST-like"/>
</dbReference>
<dbReference type="SUPFAM" id="SSF53474">
    <property type="entry name" value="alpha/beta-Hydrolases"/>
    <property type="match status" value="1"/>
</dbReference>
<evidence type="ECO:0000313" key="5">
    <source>
        <dbReference type="Proteomes" id="UP000053528"/>
    </source>
</evidence>
<keyword evidence="2" id="KW-0378">Hydrolase</keyword>
<dbReference type="RefSeq" id="WP_035756867.1">
    <property type="nucleotide sequence ID" value="NZ_JRNH01000023.1"/>
</dbReference>
<dbReference type="Pfam" id="PF02230">
    <property type="entry name" value="Abhydrolase_2"/>
    <property type="match status" value="1"/>
</dbReference>
<evidence type="ECO:0000256" key="2">
    <source>
        <dbReference type="ARBA" id="ARBA00022801"/>
    </source>
</evidence>
<accession>A0A095YBS7</accession>
<comment type="similarity">
    <text evidence="1">Belongs to the AB hydrolase superfamily. AB hydrolase 2 family.</text>
</comment>
<name>A0A095YBS7_9MICC</name>